<keyword evidence="6" id="KW-0164">Citrullination</keyword>
<name>A0AAW1NX56_9CHLO</name>
<feature type="compositionally biased region" description="Basic residues" evidence="10">
    <location>
        <begin position="157"/>
        <end position="169"/>
    </location>
</feature>
<evidence type="ECO:0000256" key="6">
    <source>
        <dbReference type="ARBA" id="ARBA00022934"/>
    </source>
</evidence>
<keyword evidence="5" id="KW-0597">Phosphoprotein</keyword>
<evidence type="ECO:0000313" key="11">
    <source>
        <dbReference type="EMBL" id="KAK9798204.1"/>
    </source>
</evidence>
<keyword evidence="12" id="KW-1185">Reference proteome</keyword>
<feature type="compositionally biased region" description="Basic and acidic residues" evidence="10">
    <location>
        <begin position="99"/>
        <end position="144"/>
    </location>
</feature>
<evidence type="ECO:0000256" key="9">
    <source>
        <dbReference type="ARBA" id="ARBA00093307"/>
    </source>
</evidence>
<dbReference type="PANTHER" id="PTHR13557">
    <property type="entry name" value="COILED-COIL DOMAIN-CONTAINING PROTEIN 86"/>
    <property type="match status" value="1"/>
</dbReference>
<gene>
    <name evidence="11" type="ORF">WJX73_004543</name>
</gene>
<proteinExistence type="predicted"/>
<evidence type="ECO:0000256" key="5">
    <source>
        <dbReference type="ARBA" id="ARBA00022553"/>
    </source>
</evidence>
<evidence type="ECO:0000256" key="4">
    <source>
        <dbReference type="ARBA" id="ARBA00022454"/>
    </source>
</evidence>
<evidence type="ECO:0000256" key="10">
    <source>
        <dbReference type="SAM" id="MobiDB-lite"/>
    </source>
</evidence>
<sequence length="179" mass="20789">MDEEIPPQYKDPVVYDFRNAIIETRGYKAKRKRDIEELEDQAEQDAAAFAMSEPVAPPPLKKTKHNTVGTGKASNRPWKEAGQRAGSLRNPLLSTSWESKMKAKADKARFNERRREALAAHKQQLADKRKRQEDGKKRREENRRKSAVVQRITSHATLRRMMKSKKDRKKLMTSDFEKV</sequence>
<dbReference type="AlphaFoldDB" id="A0AAW1NX56"/>
<dbReference type="GO" id="GO:0005730">
    <property type="term" value="C:nucleolus"/>
    <property type="evidence" value="ECO:0007669"/>
    <property type="project" value="UniProtKB-SubCell"/>
</dbReference>
<evidence type="ECO:0000256" key="3">
    <source>
        <dbReference type="ARBA" id="ARBA00016738"/>
    </source>
</evidence>
<comment type="subcellular location">
    <subcellularLocation>
        <location evidence="1">Chromosome</location>
    </subcellularLocation>
    <subcellularLocation>
        <location evidence="2">Nucleus</location>
        <location evidence="2">Nucleolus</location>
    </subcellularLocation>
</comment>
<dbReference type="InterPro" id="IPR026570">
    <property type="entry name" value="CCDC86"/>
</dbReference>
<protein>
    <recommendedName>
        <fullName evidence="3">Coiled-coil domain-containing protein 86</fullName>
    </recommendedName>
</protein>
<evidence type="ECO:0000256" key="1">
    <source>
        <dbReference type="ARBA" id="ARBA00004286"/>
    </source>
</evidence>
<keyword evidence="7" id="KW-0175">Coiled coil</keyword>
<accession>A0AAW1NX56</accession>
<evidence type="ECO:0000256" key="8">
    <source>
        <dbReference type="ARBA" id="ARBA00023242"/>
    </source>
</evidence>
<dbReference type="EMBL" id="JALJOQ010000099">
    <property type="protein sequence ID" value="KAK9798204.1"/>
    <property type="molecule type" value="Genomic_DNA"/>
</dbReference>
<comment type="function">
    <text evidence="9">Required for proper chromosome segregation during mitosis and error-free mitotic progression.</text>
</comment>
<dbReference type="Proteomes" id="UP001465755">
    <property type="component" value="Unassembled WGS sequence"/>
</dbReference>
<comment type="caution">
    <text evidence="11">The sequence shown here is derived from an EMBL/GenBank/DDBJ whole genome shotgun (WGS) entry which is preliminary data.</text>
</comment>
<reference evidence="11 12" key="1">
    <citation type="journal article" date="2024" name="Nat. Commun.">
        <title>Phylogenomics reveals the evolutionary origins of lichenization in chlorophyte algae.</title>
        <authorList>
            <person name="Puginier C."/>
            <person name="Libourel C."/>
            <person name="Otte J."/>
            <person name="Skaloud P."/>
            <person name="Haon M."/>
            <person name="Grisel S."/>
            <person name="Petersen M."/>
            <person name="Berrin J.G."/>
            <person name="Delaux P.M."/>
            <person name="Dal Grande F."/>
            <person name="Keller J."/>
        </authorList>
    </citation>
    <scope>NUCLEOTIDE SEQUENCE [LARGE SCALE GENOMIC DNA]</scope>
    <source>
        <strain evidence="11 12">SAG 2036</strain>
    </source>
</reference>
<evidence type="ECO:0000256" key="2">
    <source>
        <dbReference type="ARBA" id="ARBA00004604"/>
    </source>
</evidence>
<evidence type="ECO:0000313" key="12">
    <source>
        <dbReference type="Proteomes" id="UP001465755"/>
    </source>
</evidence>
<feature type="region of interest" description="Disordered" evidence="10">
    <location>
        <begin position="36"/>
        <end position="179"/>
    </location>
</feature>
<keyword evidence="4" id="KW-0158">Chromosome</keyword>
<feature type="compositionally biased region" description="Basic and acidic residues" evidence="10">
    <location>
        <begin position="170"/>
        <end position="179"/>
    </location>
</feature>
<evidence type="ECO:0000256" key="7">
    <source>
        <dbReference type="ARBA" id="ARBA00023054"/>
    </source>
</evidence>
<dbReference type="PANTHER" id="PTHR13557:SF1">
    <property type="entry name" value="COILED-COIL DOMAIN-CONTAINING PROTEIN 86"/>
    <property type="match status" value="1"/>
</dbReference>
<keyword evidence="8" id="KW-0539">Nucleus</keyword>
<dbReference type="GO" id="GO:0005694">
    <property type="term" value="C:chromosome"/>
    <property type="evidence" value="ECO:0007669"/>
    <property type="project" value="UniProtKB-SubCell"/>
</dbReference>
<organism evidence="11 12">
    <name type="scientific">Symbiochloris irregularis</name>
    <dbReference type="NCBI Taxonomy" id="706552"/>
    <lineage>
        <taxon>Eukaryota</taxon>
        <taxon>Viridiplantae</taxon>
        <taxon>Chlorophyta</taxon>
        <taxon>core chlorophytes</taxon>
        <taxon>Trebouxiophyceae</taxon>
        <taxon>Trebouxiales</taxon>
        <taxon>Trebouxiaceae</taxon>
        <taxon>Symbiochloris</taxon>
    </lineage>
</organism>